<gene>
    <name evidence="2" type="ORF">Acr_14g0003130</name>
</gene>
<dbReference type="OrthoDB" id="1938551at2759"/>
<proteinExistence type="predicted"/>
<organism evidence="2 3">
    <name type="scientific">Actinidia rufa</name>
    <dbReference type="NCBI Taxonomy" id="165716"/>
    <lineage>
        <taxon>Eukaryota</taxon>
        <taxon>Viridiplantae</taxon>
        <taxon>Streptophyta</taxon>
        <taxon>Embryophyta</taxon>
        <taxon>Tracheophyta</taxon>
        <taxon>Spermatophyta</taxon>
        <taxon>Magnoliopsida</taxon>
        <taxon>eudicotyledons</taxon>
        <taxon>Gunneridae</taxon>
        <taxon>Pentapetalae</taxon>
        <taxon>asterids</taxon>
        <taxon>Ericales</taxon>
        <taxon>Actinidiaceae</taxon>
        <taxon>Actinidia</taxon>
    </lineage>
</organism>
<comment type="caution">
    <text evidence="2">The sequence shown here is derived from an EMBL/GenBank/DDBJ whole genome shotgun (WGS) entry which is preliminary data.</text>
</comment>
<protein>
    <recommendedName>
        <fullName evidence="1">Reverse transcriptase zinc-binding domain-containing protein</fullName>
    </recommendedName>
</protein>
<feature type="domain" description="Reverse transcriptase zinc-binding" evidence="1">
    <location>
        <begin position="785"/>
        <end position="842"/>
    </location>
</feature>
<name>A0A7J0FRX5_9ERIC</name>
<dbReference type="EMBL" id="BJWL01000014">
    <property type="protein sequence ID" value="GFZ00678.1"/>
    <property type="molecule type" value="Genomic_DNA"/>
</dbReference>
<dbReference type="InterPro" id="IPR026960">
    <property type="entry name" value="RVT-Znf"/>
</dbReference>
<evidence type="ECO:0000259" key="1">
    <source>
        <dbReference type="Pfam" id="PF13966"/>
    </source>
</evidence>
<dbReference type="Pfam" id="PF13966">
    <property type="entry name" value="zf-RVT"/>
    <property type="match status" value="1"/>
</dbReference>
<dbReference type="AlphaFoldDB" id="A0A7J0FRX5"/>
<dbReference type="SUPFAM" id="SSF56219">
    <property type="entry name" value="DNase I-like"/>
    <property type="match status" value="1"/>
</dbReference>
<evidence type="ECO:0000313" key="2">
    <source>
        <dbReference type="EMBL" id="GFZ00678.1"/>
    </source>
</evidence>
<dbReference type="PANTHER" id="PTHR33116">
    <property type="entry name" value="REVERSE TRANSCRIPTASE ZINC-BINDING DOMAIN-CONTAINING PROTEIN-RELATED-RELATED"/>
    <property type="match status" value="1"/>
</dbReference>
<dbReference type="Proteomes" id="UP000585474">
    <property type="component" value="Unassembled WGS sequence"/>
</dbReference>
<evidence type="ECO:0000313" key="3">
    <source>
        <dbReference type="Proteomes" id="UP000585474"/>
    </source>
</evidence>
<sequence length="884" mass="99532">MLLWDQRRSAVPEAVPKELEKNLTGDKVNNGMSQKVSNSSPWKDGEKDYGAVRWMNCEVGFLDKKLPCMAVKTIASIWLSEAVGVLKQWKSQMNFEIEEFTTIPVWFQFFNVPLDYWTEQGHSYIASAVGRPLYADAIAEAGKSLGFAKICVEIEVDSILPSSFDLRFANGESVERLIKLPMEASLSDHSAARLRHLHISHRVGESVRGMLLFQLLIPLQFLSLLRVMGTWIQQSRYGLGIIAPPETVQTSGSGEEVSPLAPVDSSVVLLGTAEFSTTWAVNRRALWDELRILHGNFGSEAWLLWGDFNSIRSVTEKSYVENLDMSAMVEFNGCVGDVGTEDLTAKGFFFTWSRRGGDHCPIAVTILPNVATRKPLKFFDFWMNHPDFANLLGGSWSQEVRVTLVREAKADLNWLQGLGSLFPVDPNLVLQEKEALLKRMTTNRMRNKILCIYDGAGQRIEDPCEIKKVIVGFYQDFLGTEFAERREGSRILQDLSIDKVPEELKMLIMPVSAEDTRRAMFSIKDDKAPGPDGFNASFSHNNWDAVGTDVVLAAQSFFSTGFLLKDWNSTALNLVPKTGLCGADPHSIAPVKEALDDFFSMSGLKTNLHKSAIFVSGVVNDLREILPITIGTLPVKYLGVPLISSRLTYDDRFMQVYWSSIFILPKKILKEVESILKAFLWTGAELKKSGAKVQWFLGSSWTVRKLFKLRDMVQSLIKSMLGMDVILSYGLIIGTLWDPFTKGLEKGWQRNRAIMYIMAHTPQNLRPNVALSDKVVWAPANDGFYTVKSAWKSIRLPKPKVPWYVTDWFKGQVPKWEFVSWLCCLGRLTKKDRLTGWGMGVSRSPNGWSEELAWANGKWIHPGFNTALFKLVLSGSVYHIWGEK</sequence>
<dbReference type="PANTHER" id="PTHR33116:SF78">
    <property type="entry name" value="OS12G0587133 PROTEIN"/>
    <property type="match status" value="1"/>
</dbReference>
<accession>A0A7J0FRX5</accession>
<keyword evidence="3" id="KW-1185">Reference proteome</keyword>
<reference evidence="2 3" key="1">
    <citation type="submission" date="2019-07" db="EMBL/GenBank/DDBJ databases">
        <title>De Novo Assembly of kiwifruit Actinidia rufa.</title>
        <authorList>
            <person name="Sugita-Konishi S."/>
            <person name="Sato K."/>
            <person name="Mori E."/>
            <person name="Abe Y."/>
            <person name="Kisaki G."/>
            <person name="Hamano K."/>
            <person name="Suezawa K."/>
            <person name="Otani M."/>
            <person name="Fukuda T."/>
            <person name="Manabe T."/>
            <person name="Gomi K."/>
            <person name="Tabuchi M."/>
            <person name="Akimitsu K."/>
            <person name="Kataoka I."/>
        </authorList>
    </citation>
    <scope>NUCLEOTIDE SEQUENCE [LARGE SCALE GENOMIC DNA]</scope>
    <source>
        <strain evidence="3">cv. Fuchu</strain>
    </source>
</reference>
<dbReference type="InterPro" id="IPR036691">
    <property type="entry name" value="Endo/exonu/phosph_ase_sf"/>
</dbReference>